<proteinExistence type="predicted"/>
<dbReference type="Proteomes" id="UP000220797">
    <property type="component" value="Unassembled WGS sequence"/>
</dbReference>
<dbReference type="AlphaFoldDB" id="A0A1J1GT86"/>
<dbReference type="RefSeq" id="XP_028528532.1">
    <property type="nucleotide sequence ID" value="XM_028671928.1"/>
</dbReference>
<dbReference type="VEuPathDB" id="PlasmoDB:PGAL8A_00292800"/>
<dbReference type="SUPFAM" id="SSF54236">
    <property type="entry name" value="Ubiquitin-like"/>
    <property type="match status" value="1"/>
</dbReference>
<reference evidence="3" key="1">
    <citation type="submission" date="2015-04" db="EMBL/GenBank/DDBJ databases">
        <authorList>
            <consortium name="Pathogen Informatics"/>
        </authorList>
    </citation>
    <scope>NUCLEOTIDE SEQUENCE [LARGE SCALE GENOMIC DNA]</scope>
    <source>
        <strain evidence="3">8A</strain>
    </source>
</reference>
<feature type="domain" description="DIX" evidence="2">
    <location>
        <begin position="5"/>
        <end position="83"/>
    </location>
</feature>
<evidence type="ECO:0000256" key="1">
    <source>
        <dbReference type="ARBA" id="ARBA00022687"/>
    </source>
</evidence>
<dbReference type="InterPro" id="IPR038207">
    <property type="entry name" value="DIX_dom_sf"/>
</dbReference>
<dbReference type="InterPro" id="IPR029071">
    <property type="entry name" value="Ubiquitin-like_domsf"/>
</dbReference>
<keyword evidence="1" id="KW-0879">Wnt signaling pathway</keyword>
<protein>
    <recommendedName>
        <fullName evidence="2">DIX domain-containing protein</fullName>
    </recommendedName>
</protein>
<dbReference type="Pfam" id="PF00778">
    <property type="entry name" value="DIX"/>
    <property type="match status" value="1"/>
</dbReference>
<dbReference type="PANTHER" id="PTHR42509:SF1">
    <property type="entry name" value="DIX DOMAIN-CONTAINING PROTEIN"/>
    <property type="match status" value="1"/>
</dbReference>
<gene>
    <name evidence="3" type="ORF">PGAL8A_00292800</name>
</gene>
<dbReference type="PANTHER" id="PTHR42509">
    <property type="entry name" value="DIX DOMAIN-CONTAINING PROTEIN"/>
    <property type="match status" value="1"/>
</dbReference>
<name>A0A1J1GT86_PLAGA</name>
<evidence type="ECO:0000313" key="4">
    <source>
        <dbReference type="Proteomes" id="UP000220797"/>
    </source>
</evidence>
<sequence length="174" mass="20247">MSKTTIVFYQIINDKEDKNSQNVFYISKPINTITLNDIKNEFPLIGTYHFRFKILLNNTHVWVDINDDSSSIPSLNSCIYAKVLRLSWLDHKKENSNLNEKISNEQNIEKQCESNKIISGSKEKNTYDNIEVQKSKSSIDMLLFETTSNKSTSANTIKRNDNTKDQNYFDLMFN</sequence>
<keyword evidence="4" id="KW-1185">Reference proteome</keyword>
<dbReference type="OrthoDB" id="10007451at2759"/>
<dbReference type="EMBL" id="CVMV01000045">
    <property type="protein sequence ID" value="CRG95724.1"/>
    <property type="molecule type" value="Genomic_DNA"/>
</dbReference>
<dbReference type="GO" id="GO:0016055">
    <property type="term" value="P:Wnt signaling pathway"/>
    <property type="evidence" value="ECO:0007669"/>
    <property type="project" value="UniProtKB-KW"/>
</dbReference>
<comment type="caution">
    <text evidence="3">The sequence shown here is derived from an EMBL/GenBank/DDBJ whole genome shotgun (WGS) entry which is preliminary data.</text>
</comment>
<evidence type="ECO:0000313" key="3">
    <source>
        <dbReference type="EMBL" id="CRG95724.1"/>
    </source>
</evidence>
<dbReference type="Gene3D" id="2.40.240.130">
    <property type="match status" value="1"/>
</dbReference>
<organism evidence="3 4">
    <name type="scientific">Plasmodium gallinaceum</name>
    <dbReference type="NCBI Taxonomy" id="5849"/>
    <lineage>
        <taxon>Eukaryota</taxon>
        <taxon>Sar</taxon>
        <taxon>Alveolata</taxon>
        <taxon>Apicomplexa</taxon>
        <taxon>Aconoidasida</taxon>
        <taxon>Haemosporida</taxon>
        <taxon>Plasmodiidae</taxon>
        <taxon>Plasmodium</taxon>
        <taxon>Plasmodium (Haemamoeba)</taxon>
    </lineage>
</organism>
<dbReference type="GeneID" id="39731461"/>
<accession>A0A1J1GT86</accession>
<dbReference type="InterPro" id="IPR001158">
    <property type="entry name" value="DIX"/>
</dbReference>
<evidence type="ECO:0000259" key="2">
    <source>
        <dbReference type="Pfam" id="PF00778"/>
    </source>
</evidence>